<evidence type="ECO:0000256" key="4">
    <source>
        <dbReference type="ARBA" id="ARBA00047202"/>
    </source>
</evidence>
<dbReference type="AlphaFoldDB" id="A0A3Q3GQE2"/>
<dbReference type="GO" id="GO:0007059">
    <property type="term" value="P:chromosome segregation"/>
    <property type="evidence" value="ECO:0007669"/>
    <property type="project" value="InterPro"/>
</dbReference>
<name>A0A3Q3GQE2_KRYMA</name>
<sequence length="256" mass="30213">MIKYYPYSTCWTYHLLVRHSNLTFCIPLNLLCKNKRPKLVYSFLHLELPLQKTKKLGQELFVLGRLLEEFERCVELQKQQLKHLKVQYLVGLGNQTNISTADDWSLGIKAVMNHNQAADVQTDQAENVKTSRNFVKEMEYVTMPQFESIPQYMKGRVTYDQLNVAVDSLNTAVTAKYKILSQSMKTLNNHSRKLQQRFKNQETKDTKGWYFVVEDDIREFTQMKVDKRFQGILNMLRHCQRLRELRGGGFVRYVFL</sequence>
<dbReference type="PANTHER" id="PTHR28573">
    <property type="entry name" value="SPINDLE AND KINETOCHORE-ASSOCIATED PROTEIN 1"/>
    <property type="match status" value="1"/>
</dbReference>
<dbReference type="GO" id="GO:0000278">
    <property type="term" value="P:mitotic cell cycle"/>
    <property type="evidence" value="ECO:0007669"/>
    <property type="project" value="TreeGrafter"/>
</dbReference>
<organism evidence="5 6">
    <name type="scientific">Kryptolebias marmoratus</name>
    <name type="common">Mangrove killifish</name>
    <name type="synonym">Rivulus marmoratus</name>
    <dbReference type="NCBI Taxonomy" id="37003"/>
    <lineage>
        <taxon>Eukaryota</taxon>
        <taxon>Metazoa</taxon>
        <taxon>Chordata</taxon>
        <taxon>Craniata</taxon>
        <taxon>Vertebrata</taxon>
        <taxon>Euteleostomi</taxon>
        <taxon>Actinopterygii</taxon>
        <taxon>Neopterygii</taxon>
        <taxon>Teleostei</taxon>
        <taxon>Neoteleostei</taxon>
        <taxon>Acanthomorphata</taxon>
        <taxon>Ovalentaria</taxon>
        <taxon>Atherinomorphae</taxon>
        <taxon>Cyprinodontiformes</taxon>
        <taxon>Rivulidae</taxon>
        <taxon>Kryptolebias</taxon>
    </lineage>
</organism>
<dbReference type="Ensembl" id="ENSKMAT00000025900.1">
    <property type="protein sequence ID" value="ENSKMAP00000025577.1"/>
    <property type="gene ID" value="ENSKMAG00000018925.1"/>
</dbReference>
<dbReference type="FunFam" id="1.10.10.1890:FF:000002">
    <property type="entry name" value="Spindle and kinetochore-associated protein 1"/>
    <property type="match status" value="1"/>
</dbReference>
<dbReference type="PANTHER" id="PTHR28573:SF1">
    <property type="entry name" value="SPINDLE AND KINETOCHORE-ASSOCIATED PROTEIN 1"/>
    <property type="match status" value="1"/>
</dbReference>
<dbReference type="GO" id="GO:0008017">
    <property type="term" value="F:microtubule binding"/>
    <property type="evidence" value="ECO:0007669"/>
    <property type="project" value="InterPro"/>
</dbReference>
<proteinExistence type="inferred from homology"/>
<evidence type="ECO:0000256" key="1">
    <source>
        <dbReference type="ARBA" id="ARBA00006836"/>
    </source>
</evidence>
<reference evidence="5" key="1">
    <citation type="submission" date="2025-08" db="UniProtKB">
        <authorList>
            <consortium name="Ensembl"/>
        </authorList>
    </citation>
    <scope>IDENTIFICATION</scope>
</reference>
<evidence type="ECO:0000256" key="3">
    <source>
        <dbReference type="ARBA" id="ARBA00047182"/>
    </source>
</evidence>
<dbReference type="STRING" id="37003.ENSKMAP00000025577"/>
<dbReference type="Gene3D" id="6.10.250.1370">
    <property type="match status" value="1"/>
</dbReference>
<evidence type="ECO:0000313" key="6">
    <source>
        <dbReference type="Proteomes" id="UP000264800"/>
    </source>
</evidence>
<dbReference type="GO" id="GO:0051301">
    <property type="term" value="P:cell division"/>
    <property type="evidence" value="ECO:0007669"/>
    <property type="project" value="InterPro"/>
</dbReference>
<accession>A0A3Q3GQE2</accession>
<dbReference type="GO" id="GO:0005876">
    <property type="term" value="C:spindle microtubule"/>
    <property type="evidence" value="ECO:0007669"/>
    <property type="project" value="TreeGrafter"/>
</dbReference>
<dbReference type="GO" id="GO:0072686">
    <property type="term" value="C:mitotic spindle"/>
    <property type="evidence" value="ECO:0007669"/>
    <property type="project" value="TreeGrafter"/>
</dbReference>
<comment type="similarity">
    <text evidence="1">Belongs to the SKA1 family.</text>
</comment>
<evidence type="ECO:0000313" key="5">
    <source>
        <dbReference type="Ensembl" id="ENSKMAP00000025577.1"/>
    </source>
</evidence>
<keyword evidence="2" id="KW-0175">Coiled coil</keyword>
<dbReference type="Proteomes" id="UP000264800">
    <property type="component" value="Unplaced"/>
</dbReference>
<evidence type="ECO:0000256" key="2">
    <source>
        <dbReference type="ARBA" id="ARBA00023054"/>
    </source>
</evidence>
<keyword evidence="6" id="KW-1185">Reference proteome</keyword>
<dbReference type="InterPro" id="IPR009829">
    <property type="entry name" value="SKA1"/>
</dbReference>
<dbReference type="GO" id="GO:0000940">
    <property type="term" value="C:outer kinetochore"/>
    <property type="evidence" value="ECO:0007669"/>
    <property type="project" value="TreeGrafter"/>
</dbReference>
<dbReference type="Pfam" id="PF07160">
    <property type="entry name" value="SKA1"/>
    <property type="match status" value="1"/>
</dbReference>
<dbReference type="InterPro" id="IPR042031">
    <property type="entry name" value="SKA1_MBD_sf"/>
</dbReference>
<protein>
    <recommendedName>
        <fullName evidence="3">SKA complex subunit 1</fullName>
    </recommendedName>
    <alternativeName>
        <fullName evidence="4">Spindle and kinetochore-associated protein 1</fullName>
    </alternativeName>
</protein>
<dbReference type="GeneTree" id="ENSGT00940000166216"/>
<dbReference type="GO" id="GO:0031110">
    <property type="term" value="P:regulation of microtubule polymerization or depolymerization"/>
    <property type="evidence" value="ECO:0007669"/>
    <property type="project" value="TreeGrafter"/>
</dbReference>
<dbReference type="Gene3D" id="1.10.10.1890">
    <property type="entry name" value="Ska1 microtubule binding domain-like"/>
    <property type="match status" value="1"/>
</dbReference>
<reference evidence="5" key="2">
    <citation type="submission" date="2025-09" db="UniProtKB">
        <authorList>
            <consortium name="Ensembl"/>
        </authorList>
    </citation>
    <scope>IDENTIFICATION</scope>
</reference>